<organism evidence="2 3">
    <name type="scientific">Dermatophagoides farinae</name>
    <name type="common">American house dust mite</name>
    <dbReference type="NCBI Taxonomy" id="6954"/>
    <lineage>
        <taxon>Eukaryota</taxon>
        <taxon>Metazoa</taxon>
        <taxon>Ecdysozoa</taxon>
        <taxon>Arthropoda</taxon>
        <taxon>Chelicerata</taxon>
        <taxon>Arachnida</taxon>
        <taxon>Acari</taxon>
        <taxon>Acariformes</taxon>
        <taxon>Sarcoptiformes</taxon>
        <taxon>Astigmata</taxon>
        <taxon>Psoroptidia</taxon>
        <taxon>Analgoidea</taxon>
        <taxon>Pyroglyphidae</taxon>
        <taxon>Dermatophagoidinae</taxon>
        <taxon>Dermatophagoides</taxon>
    </lineage>
</organism>
<dbReference type="AlphaFoldDB" id="A0A922L5H5"/>
<dbReference type="Proteomes" id="UP000790347">
    <property type="component" value="Unassembled WGS sequence"/>
</dbReference>
<keyword evidence="1" id="KW-0175">Coiled coil</keyword>
<gene>
    <name evidence="2" type="ORF">DERF_008454</name>
</gene>
<proteinExistence type="predicted"/>
<dbReference type="EMBL" id="ASGP02000003">
    <property type="protein sequence ID" value="KAH9517825.1"/>
    <property type="molecule type" value="Genomic_DNA"/>
</dbReference>
<keyword evidence="3" id="KW-1185">Reference proteome</keyword>
<evidence type="ECO:0000313" key="2">
    <source>
        <dbReference type="EMBL" id="KAH9517825.1"/>
    </source>
</evidence>
<accession>A0A922L5H5</accession>
<name>A0A922L5H5_DERFA</name>
<reference evidence="2" key="2">
    <citation type="journal article" date="2022" name="Res Sq">
        <title>Comparative Genomics Reveals Insights into the Divergent Evolution of Astigmatic Mites and Household Pest Adaptations.</title>
        <authorList>
            <person name="Xiong Q."/>
            <person name="Wan A.T.-Y."/>
            <person name="Liu X.-Y."/>
            <person name="Fung C.S.-H."/>
            <person name="Xiao X."/>
            <person name="Malainual N."/>
            <person name="Hou J."/>
            <person name="Wang L."/>
            <person name="Wang M."/>
            <person name="Yang K."/>
            <person name="Cui Y."/>
            <person name="Leung E."/>
            <person name="Nong W."/>
            <person name="Shin S.-K."/>
            <person name="Au S."/>
            <person name="Jeong K.Y."/>
            <person name="Chew F.T."/>
            <person name="Hui J."/>
            <person name="Leung T.F."/>
            <person name="Tungtrongchitr A."/>
            <person name="Zhong N."/>
            <person name="Liu Z."/>
            <person name="Tsui S."/>
        </authorList>
    </citation>
    <scope>NUCLEOTIDE SEQUENCE</scope>
    <source>
        <strain evidence="2">Derf</strain>
        <tissue evidence="2">Whole organism</tissue>
    </source>
</reference>
<protein>
    <submittedName>
        <fullName evidence="2">Uncharacterized protein</fullName>
    </submittedName>
</protein>
<reference evidence="2" key="1">
    <citation type="submission" date="2013-05" db="EMBL/GenBank/DDBJ databases">
        <authorList>
            <person name="Yim A.K.Y."/>
            <person name="Chan T.F."/>
            <person name="Ji K.M."/>
            <person name="Liu X.Y."/>
            <person name="Zhou J.W."/>
            <person name="Li R.Q."/>
            <person name="Yang K.Y."/>
            <person name="Li J."/>
            <person name="Li M."/>
            <person name="Law P.T.W."/>
            <person name="Wu Y.L."/>
            <person name="Cai Z.L."/>
            <person name="Qin H."/>
            <person name="Bao Y."/>
            <person name="Leung R.K.K."/>
            <person name="Ng P.K.S."/>
            <person name="Zou J."/>
            <person name="Zhong X.J."/>
            <person name="Ran P.X."/>
            <person name="Zhong N.S."/>
            <person name="Liu Z.G."/>
            <person name="Tsui S.K.W."/>
        </authorList>
    </citation>
    <scope>NUCLEOTIDE SEQUENCE</scope>
    <source>
        <strain evidence="2">Derf</strain>
        <tissue evidence="2">Whole organism</tissue>
    </source>
</reference>
<evidence type="ECO:0000313" key="3">
    <source>
        <dbReference type="Proteomes" id="UP000790347"/>
    </source>
</evidence>
<feature type="coiled-coil region" evidence="1">
    <location>
        <begin position="10"/>
        <end position="42"/>
    </location>
</feature>
<comment type="caution">
    <text evidence="2">The sequence shown here is derived from an EMBL/GenBank/DDBJ whole genome shotgun (WGS) entry which is preliminary data.</text>
</comment>
<sequence>MEFRKQKLPKKFVAKNLMNIRRQKQQQQQQQQRNNMMKTRNKINNNDLRIGAFVQPGNFTLGNLLENLFMPFDDHNEYESLEFIQQMNDLKTPREKDDEQIENLYKIMNESETIIADTIEKQMIKESIMDENYDDEIEKIIDKIQKHSKIHDDE</sequence>
<evidence type="ECO:0000256" key="1">
    <source>
        <dbReference type="SAM" id="Coils"/>
    </source>
</evidence>